<dbReference type="Proteomes" id="UP001361239">
    <property type="component" value="Unassembled WGS sequence"/>
</dbReference>
<keyword evidence="13" id="KW-1185">Reference proteome</keyword>
<dbReference type="SUPFAM" id="SSF143631">
    <property type="entry name" value="ApbE-like"/>
    <property type="match status" value="1"/>
</dbReference>
<keyword evidence="6 11" id="KW-0479">Metal-binding</keyword>
<comment type="catalytic activity">
    <reaction evidence="10 11">
        <text>L-threonyl-[protein] + FAD = FMN-L-threonyl-[protein] + AMP + H(+)</text>
        <dbReference type="Rhea" id="RHEA:36847"/>
        <dbReference type="Rhea" id="RHEA-COMP:11060"/>
        <dbReference type="Rhea" id="RHEA-COMP:11061"/>
        <dbReference type="ChEBI" id="CHEBI:15378"/>
        <dbReference type="ChEBI" id="CHEBI:30013"/>
        <dbReference type="ChEBI" id="CHEBI:57692"/>
        <dbReference type="ChEBI" id="CHEBI:74257"/>
        <dbReference type="ChEBI" id="CHEBI:456215"/>
        <dbReference type="EC" id="2.7.1.180"/>
    </reaction>
</comment>
<dbReference type="InterPro" id="IPR003374">
    <property type="entry name" value="ApbE-like_sf"/>
</dbReference>
<keyword evidence="7 11" id="KW-0274">FAD</keyword>
<dbReference type="Gene3D" id="3.10.520.10">
    <property type="entry name" value="ApbE-like domains"/>
    <property type="match status" value="1"/>
</dbReference>
<protein>
    <recommendedName>
        <fullName evidence="3 11">FAD:protein FMN transferase</fullName>
        <ecNumber evidence="2 11">2.7.1.180</ecNumber>
    </recommendedName>
    <alternativeName>
        <fullName evidence="9 11">Flavin transferase</fullName>
    </alternativeName>
</protein>
<evidence type="ECO:0000256" key="10">
    <source>
        <dbReference type="ARBA" id="ARBA00048540"/>
    </source>
</evidence>
<name>A0ABU8RYZ9_9SPHN</name>
<dbReference type="InterPro" id="IPR024932">
    <property type="entry name" value="ApbE"/>
</dbReference>
<dbReference type="Pfam" id="PF02424">
    <property type="entry name" value="ApbE"/>
    <property type="match status" value="1"/>
</dbReference>
<dbReference type="PANTHER" id="PTHR30040:SF2">
    <property type="entry name" value="FAD:PROTEIN FMN TRANSFERASE"/>
    <property type="match status" value="1"/>
</dbReference>
<evidence type="ECO:0000256" key="3">
    <source>
        <dbReference type="ARBA" id="ARBA00016337"/>
    </source>
</evidence>
<evidence type="ECO:0000256" key="8">
    <source>
        <dbReference type="ARBA" id="ARBA00022842"/>
    </source>
</evidence>
<evidence type="ECO:0000256" key="2">
    <source>
        <dbReference type="ARBA" id="ARBA00011955"/>
    </source>
</evidence>
<accession>A0ABU8RYZ9</accession>
<dbReference type="PIRSF" id="PIRSF006268">
    <property type="entry name" value="ApbE"/>
    <property type="match status" value="1"/>
</dbReference>
<evidence type="ECO:0000256" key="6">
    <source>
        <dbReference type="ARBA" id="ARBA00022723"/>
    </source>
</evidence>
<evidence type="ECO:0000313" key="12">
    <source>
        <dbReference type="EMBL" id="MEJ5978183.1"/>
    </source>
</evidence>
<comment type="cofactor">
    <cofactor evidence="1">
        <name>Mg(2+)</name>
        <dbReference type="ChEBI" id="CHEBI:18420"/>
    </cofactor>
</comment>
<evidence type="ECO:0000256" key="1">
    <source>
        <dbReference type="ARBA" id="ARBA00001946"/>
    </source>
</evidence>
<organism evidence="12 13">
    <name type="scientific">Novosphingobium anseongense</name>
    <dbReference type="NCBI Taxonomy" id="3133436"/>
    <lineage>
        <taxon>Bacteria</taxon>
        <taxon>Pseudomonadati</taxon>
        <taxon>Pseudomonadota</taxon>
        <taxon>Alphaproteobacteria</taxon>
        <taxon>Sphingomonadales</taxon>
        <taxon>Sphingomonadaceae</taxon>
        <taxon>Novosphingobium</taxon>
    </lineage>
</organism>
<evidence type="ECO:0000256" key="4">
    <source>
        <dbReference type="ARBA" id="ARBA00022630"/>
    </source>
</evidence>
<reference evidence="12 13" key="1">
    <citation type="submission" date="2024-03" db="EMBL/GenBank/DDBJ databases">
        <authorList>
            <person name="Jo J.-H."/>
        </authorList>
    </citation>
    <scope>NUCLEOTIDE SEQUENCE [LARGE SCALE GENOMIC DNA]</scope>
    <source>
        <strain evidence="12 13">PS1R-30</strain>
    </source>
</reference>
<evidence type="ECO:0000256" key="5">
    <source>
        <dbReference type="ARBA" id="ARBA00022679"/>
    </source>
</evidence>
<evidence type="ECO:0000256" key="7">
    <source>
        <dbReference type="ARBA" id="ARBA00022827"/>
    </source>
</evidence>
<keyword evidence="4 11" id="KW-0285">Flavoprotein</keyword>
<dbReference type="EC" id="2.7.1.180" evidence="2 11"/>
<dbReference type="EMBL" id="JBBHJZ010000003">
    <property type="protein sequence ID" value="MEJ5978183.1"/>
    <property type="molecule type" value="Genomic_DNA"/>
</dbReference>
<sequence length="302" mass="31951">MAGHVVQFSGATMGTGWTLSAVSPPPGTAELVQAALDRVVAQMSQWERDSDISRFNRAAPGTWQRLPPEFARVLKAALTVAELSQGAFDPALGTAVDLWGFGPAPAPDDAPAEAMTTAAIAGGIDFDGPGLRARRNASARLDLSGIAKGFGADLAAEHLLAGGLRHFLLEVGGELRGHGITPAGQPWWVDIERPPQARTAPLRVALHDLSVATSGDYRRWLDTGGQRHIHTLDPRTGRPVTNAVRSVTVLHESCMMADAWATALTVLGPAEGMARAARQDLAVHMIAGEEEYLSPALRAMLD</sequence>
<dbReference type="PANTHER" id="PTHR30040">
    <property type="entry name" value="THIAMINE BIOSYNTHESIS LIPOPROTEIN APBE"/>
    <property type="match status" value="1"/>
</dbReference>
<keyword evidence="5 11" id="KW-0808">Transferase</keyword>
<comment type="similarity">
    <text evidence="11">Belongs to the ApbE family.</text>
</comment>
<dbReference type="RefSeq" id="WP_339588120.1">
    <property type="nucleotide sequence ID" value="NZ_JBBHJZ010000003.1"/>
</dbReference>
<evidence type="ECO:0000256" key="9">
    <source>
        <dbReference type="ARBA" id="ARBA00031306"/>
    </source>
</evidence>
<evidence type="ECO:0000256" key="11">
    <source>
        <dbReference type="PIRNR" id="PIRNR006268"/>
    </source>
</evidence>
<comment type="caution">
    <text evidence="12">The sequence shown here is derived from an EMBL/GenBank/DDBJ whole genome shotgun (WGS) entry which is preliminary data.</text>
</comment>
<keyword evidence="8 11" id="KW-0460">Magnesium</keyword>
<evidence type="ECO:0000313" key="13">
    <source>
        <dbReference type="Proteomes" id="UP001361239"/>
    </source>
</evidence>
<proteinExistence type="inferred from homology"/>
<dbReference type="GO" id="GO:0016740">
    <property type="term" value="F:transferase activity"/>
    <property type="evidence" value="ECO:0007669"/>
    <property type="project" value="UniProtKB-KW"/>
</dbReference>
<gene>
    <name evidence="12" type="ORF">WG901_16135</name>
</gene>